<feature type="domain" description="EF-hand" evidence="2">
    <location>
        <begin position="67"/>
        <end position="100"/>
    </location>
</feature>
<gene>
    <name evidence="3" type="ORF">NQ317_019796</name>
</gene>
<evidence type="ECO:0000313" key="4">
    <source>
        <dbReference type="Proteomes" id="UP001162164"/>
    </source>
</evidence>
<comment type="caution">
    <text evidence="3">The sequence shown here is derived from an EMBL/GenBank/DDBJ whole genome shotgun (WGS) entry which is preliminary data.</text>
</comment>
<dbReference type="InterPro" id="IPR018247">
    <property type="entry name" value="EF_Hand_1_Ca_BS"/>
</dbReference>
<organism evidence="3 4">
    <name type="scientific">Molorchus minor</name>
    <dbReference type="NCBI Taxonomy" id="1323400"/>
    <lineage>
        <taxon>Eukaryota</taxon>
        <taxon>Metazoa</taxon>
        <taxon>Ecdysozoa</taxon>
        <taxon>Arthropoda</taxon>
        <taxon>Hexapoda</taxon>
        <taxon>Insecta</taxon>
        <taxon>Pterygota</taxon>
        <taxon>Neoptera</taxon>
        <taxon>Endopterygota</taxon>
        <taxon>Coleoptera</taxon>
        <taxon>Polyphaga</taxon>
        <taxon>Cucujiformia</taxon>
        <taxon>Chrysomeloidea</taxon>
        <taxon>Cerambycidae</taxon>
        <taxon>Lamiinae</taxon>
        <taxon>Monochamini</taxon>
        <taxon>Molorchus</taxon>
    </lineage>
</organism>
<reference evidence="3" key="1">
    <citation type="journal article" date="2023" name="Insect Mol. Biol.">
        <title>Genome sequencing provides insights into the evolution of gene families encoding plant cell wall-degrading enzymes in longhorned beetles.</title>
        <authorList>
            <person name="Shin N.R."/>
            <person name="Okamura Y."/>
            <person name="Kirsch R."/>
            <person name="Pauchet Y."/>
        </authorList>
    </citation>
    <scope>NUCLEOTIDE SEQUENCE</scope>
    <source>
        <strain evidence="3">MMC_N1</strain>
    </source>
</reference>
<evidence type="ECO:0000256" key="1">
    <source>
        <dbReference type="ARBA" id="ARBA00022837"/>
    </source>
</evidence>
<dbReference type="InterPro" id="IPR011992">
    <property type="entry name" value="EF-hand-dom_pair"/>
</dbReference>
<sequence length="116" mass="13522">MGEISPYNTVTVEMYLDYMHHVLNDKCLVRKAHSFLPYLFKAIDKDKSGIISVEEFILFFNVLGLKEQDAILAFRAIDSNGDGKITQKEFVQHGRDFFVTEDEDRISKYFWGPLEH</sequence>
<dbReference type="PROSITE" id="PS50222">
    <property type="entry name" value="EF_HAND_2"/>
    <property type="match status" value="2"/>
</dbReference>
<dbReference type="Proteomes" id="UP001162164">
    <property type="component" value="Unassembled WGS sequence"/>
</dbReference>
<proteinExistence type="predicted"/>
<dbReference type="SMART" id="SM00054">
    <property type="entry name" value="EFh"/>
    <property type="match status" value="2"/>
</dbReference>
<accession>A0ABQ9JBA8</accession>
<keyword evidence="1" id="KW-0106">Calcium</keyword>
<dbReference type="InterPro" id="IPR002048">
    <property type="entry name" value="EF_hand_dom"/>
</dbReference>
<name>A0ABQ9JBA8_9CUCU</name>
<dbReference type="PROSITE" id="PS00018">
    <property type="entry name" value="EF_HAND_1"/>
    <property type="match status" value="2"/>
</dbReference>
<evidence type="ECO:0000259" key="2">
    <source>
        <dbReference type="PROSITE" id="PS50222"/>
    </source>
</evidence>
<dbReference type="EMBL" id="JAPWTJ010000819">
    <property type="protein sequence ID" value="KAJ8975468.1"/>
    <property type="molecule type" value="Genomic_DNA"/>
</dbReference>
<dbReference type="Pfam" id="PF13833">
    <property type="entry name" value="EF-hand_8"/>
    <property type="match status" value="1"/>
</dbReference>
<dbReference type="Pfam" id="PF13202">
    <property type="entry name" value="EF-hand_5"/>
    <property type="match status" value="1"/>
</dbReference>
<dbReference type="Gene3D" id="1.10.238.10">
    <property type="entry name" value="EF-hand"/>
    <property type="match status" value="1"/>
</dbReference>
<keyword evidence="4" id="KW-1185">Reference proteome</keyword>
<dbReference type="CDD" id="cd00051">
    <property type="entry name" value="EFh"/>
    <property type="match status" value="1"/>
</dbReference>
<dbReference type="SUPFAM" id="SSF47473">
    <property type="entry name" value="EF-hand"/>
    <property type="match status" value="1"/>
</dbReference>
<evidence type="ECO:0000313" key="3">
    <source>
        <dbReference type="EMBL" id="KAJ8975468.1"/>
    </source>
</evidence>
<protein>
    <recommendedName>
        <fullName evidence="2">EF-hand domain-containing protein</fullName>
    </recommendedName>
</protein>
<feature type="domain" description="EF-hand" evidence="2">
    <location>
        <begin position="31"/>
        <end position="66"/>
    </location>
</feature>